<protein>
    <recommendedName>
        <fullName evidence="4">PPE domain-containing protein</fullName>
    </recommendedName>
</protein>
<dbReference type="Gene3D" id="1.10.287.1060">
    <property type="entry name" value="ESAT-6-like"/>
    <property type="match status" value="1"/>
</dbReference>
<feature type="compositionally biased region" description="Gly residues" evidence="1">
    <location>
        <begin position="343"/>
        <end position="352"/>
    </location>
</feature>
<dbReference type="EMBL" id="STGX01000024">
    <property type="protein sequence ID" value="THV22038.1"/>
    <property type="molecule type" value="Genomic_DNA"/>
</dbReference>
<dbReference type="AlphaFoldDB" id="A0A4S8NX22"/>
<organism evidence="2 3">
    <name type="scientific">Glycomyces paridis</name>
    <dbReference type="NCBI Taxonomy" id="2126555"/>
    <lineage>
        <taxon>Bacteria</taxon>
        <taxon>Bacillati</taxon>
        <taxon>Actinomycetota</taxon>
        <taxon>Actinomycetes</taxon>
        <taxon>Glycomycetales</taxon>
        <taxon>Glycomycetaceae</taxon>
        <taxon>Glycomyces</taxon>
    </lineage>
</organism>
<dbReference type="InterPro" id="IPR036689">
    <property type="entry name" value="ESAT-6-like_sf"/>
</dbReference>
<dbReference type="SUPFAM" id="SSF140453">
    <property type="entry name" value="EsxAB dimer-like"/>
    <property type="match status" value="1"/>
</dbReference>
<name>A0A4S8NX22_9ACTN</name>
<feature type="compositionally biased region" description="Low complexity" evidence="1">
    <location>
        <begin position="353"/>
        <end position="364"/>
    </location>
</feature>
<reference evidence="2 3" key="1">
    <citation type="journal article" date="2018" name="Int. J. Syst. Evol. Microbiol.">
        <title>Glycomyces paridis sp. nov., isolated from the medicinal plant Paris polyphylla.</title>
        <authorList>
            <person name="Fang X.M."/>
            <person name="Bai J.L."/>
            <person name="Su J."/>
            <person name="Zhao L.L."/>
            <person name="Liu H.Y."/>
            <person name="Ma B.P."/>
            <person name="Zhang Y.Q."/>
            <person name="Yu L.Y."/>
        </authorList>
    </citation>
    <scope>NUCLEOTIDE SEQUENCE [LARGE SCALE GENOMIC DNA]</scope>
    <source>
        <strain evidence="2 3">CPCC 204357</strain>
    </source>
</reference>
<accession>A0A4S8NX22</accession>
<proteinExistence type="predicted"/>
<sequence length="415" mass="43080">MVAKGKGEDFYKSSYTHEQLWDMLHAGNDWAVERAGSIWTSAASGMKAAREELDTHVSTLRTQWTGAASEEFESRMNVIKQYSVESENGMKSVGELKIPNLANSLRTAQTNSESLNPAYLETDYDDWVESKKNVPSSDPEAVSKKPQWEQEWLNELDSKHQELAKIVADLGDVYAQAKETDFGEPPPPPPSDLPGNSSYQPPTGGVFADGTLTTPGYVGGNGPGAPGSVAGDTNGDGLVNSDDLDPVDNSWNPGSYGDIDSDIGGLASATGYTPTGGGPGMGSPSFGGSSSLTGASTGLFGPAAGSAAGSAPGRGGSTTSPARAGATNTKPGGTNGARSGSSGSSGRGGNQGRGLSSSSRSAIRGGSGNNPRGGTRSGYADDDDDDTYTRETWLREDDVEWGRNNVAQEELDDED</sequence>
<keyword evidence="3" id="KW-1185">Reference proteome</keyword>
<dbReference type="RefSeq" id="WP_136532231.1">
    <property type="nucleotide sequence ID" value="NZ_STGX01000024.1"/>
</dbReference>
<feature type="compositionally biased region" description="Low complexity" evidence="1">
    <location>
        <begin position="254"/>
        <end position="273"/>
    </location>
</feature>
<evidence type="ECO:0008006" key="4">
    <source>
        <dbReference type="Google" id="ProtNLM"/>
    </source>
</evidence>
<evidence type="ECO:0000313" key="3">
    <source>
        <dbReference type="Proteomes" id="UP000305792"/>
    </source>
</evidence>
<gene>
    <name evidence="2" type="ORF">E9998_23750</name>
</gene>
<dbReference type="OrthoDB" id="5185161at2"/>
<evidence type="ECO:0000256" key="1">
    <source>
        <dbReference type="SAM" id="MobiDB-lite"/>
    </source>
</evidence>
<comment type="caution">
    <text evidence="2">The sequence shown here is derived from an EMBL/GenBank/DDBJ whole genome shotgun (WGS) entry which is preliminary data.</text>
</comment>
<feature type="compositionally biased region" description="Low complexity" evidence="1">
    <location>
        <begin position="282"/>
        <end position="321"/>
    </location>
</feature>
<feature type="region of interest" description="Disordered" evidence="1">
    <location>
        <begin position="179"/>
        <end position="390"/>
    </location>
</feature>
<dbReference type="Proteomes" id="UP000305792">
    <property type="component" value="Unassembled WGS sequence"/>
</dbReference>
<evidence type="ECO:0000313" key="2">
    <source>
        <dbReference type="EMBL" id="THV22038.1"/>
    </source>
</evidence>